<dbReference type="CDD" id="cd14789">
    <property type="entry name" value="Tiki"/>
    <property type="match status" value="1"/>
</dbReference>
<proteinExistence type="predicted"/>
<dbReference type="InterPro" id="IPR047111">
    <property type="entry name" value="YbaP-like"/>
</dbReference>
<protein>
    <submittedName>
        <fullName evidence="2">Polysaccharide biosynthesis protein GumN</fullName>
    </submittedName>
</protein>
<evidence type="ECO:0000313" key="2">
    <source>
        <dbReference type="EMBL" id="KJY85354.1"/>
    </source>
</evidence>
<organism evidence="2 3">
    <name type="scientific">Vibrio galatheae</name>
    <dbReference type="NCBI Taxonomy" id="579748"/>
    <lineage>
        <taxon>Bacteria</taxon>
        <taxon>Pseudomonadati</taxon>
        <taxon>Pseudomonadota</taxon>
        <taxon>Gammaproteobacteria</taxon>
        <taxon>Vibrionales</taxon>
        <taxon>Vibrionaceae</taxon>
        <taxon>Vibrio</taxon>
    </lineage>
</organism>
<dbReference type="STRING" id="579748.TW81_00525"/>
<dbReference type="InterPro" id="IPR002816">
    <property type="entry name" value="TraB/PrgY/GumN_fam"/>
</dbReference>
<feature type="chain" id="PRO_5002473095" evidence="1">
    <location>
        <begin position="20"/>
        <end position="289"/>
    </location>
</feature>
<dbReference type="AlphaFoldDB" id="A0A0F4NR43"/>
<dbReference type="EMBL" id="JXXV01000003">
    <property type="protein sequence ID" value="KJY85354.1"/>
    <property type="molecule type" value="Genomic_DNA"/>
</dbReference>
<dbReference type="PATRIC" id="fig|579748.3.peg.107"/>
<sequence>MFRLWLLFFTLAFSASSSSEPLYWHAQKGQLNYLILGSVHVGDESMYPLPQTITNSLKQSDGLIIETDIRKNDGVTYPPVSLLTNDVLDDNQKAELKGIANLLNLDFHLLMQLPPWTTALTITNKQIEYLGYQSALGVDIHLMYKATTQNIPVISLETLQFQIDMLTKQPNSGKELLVSAIEEFDHSEQTADCLIESWKVGDQDKMLEFGKLTEISPELEHIFVTLRNVNWAKQLATPSWSPEKKGSYVMVVGALHLLGEQSVLKLLEADGFKVTQLSKSQVSRCEYKH</sequence>
<comment type="caution">
    <text evidence="2">The sequence shown here is derived from an EMBL/GenBank/DDBJ whole genome shotgun (WGS) entry which is preliminary data.</text>
</comment>
<evidence type="ECO:0000313" key="3">
    <source>
        <dbReference type="Proteomes" id="UP000033673"/>
    </source>
</evidence>
<dbReference type="Proteomes" id="UP000033673">
    <property type="component" value="Unassembled WGS sequence"/>
</dbReference>
<dbReference type="RefSeq" id="WP_045953775.1">
    <property type="nucleotide sequence ID" value="NZ_JXXV01000003.1"/>
</dbReference>
<dbReference type="PANTHER" id="PTHR40590:SF1">
    <property type="entry name" value="CYTOPLASMIC PROTEIN"/>
    <property type="match status" value="1"/>
</dbReference>
<evidence type="ECO:0000256" key="1">
    <source>
        <dbReference type="SAM" id="SignalP"/>
    </source>
</evidence>
<accession>A0A0F4NR43</accession>
<name>A0A0F4NR43_9VIBR</name>
<gene>
    <name evidence="2" type="ORF">TW81_00525</name>
</gene>
<dbReference type="OrthoDB" id="357294at2"/>
<keyword evidence="1" id="KW-0732">Signal</keyword>
<feature type="signal peptide" evidence="1">
    <location>
        <begin position="1"/>
        <end position="19"/>
    </location>
</feature>
<reference evidence="2 3" key="1">
    <citation type="journal article" date="2015" name="BMC Genomics">
        <title>Genome mining reveals unlocked bioactive potential of marine Gram-negative bacteria.</title>
        <authorList>
            <person name="Machado H."/>
            <person name="Sonnenschein E.C."/>
            <person name="Melchiorsen J."/>
            <person name="Gram L."/>
        </authorList>
    </citation>
    <scope>NUCLEOTIDE SEQUENCE [LARGE SCALE GENOMIC DNA]</scope>
    <source>
        <strain evidence="2 3">S2757</strain>
    </source>
</reference>
<keyword evidence="3" id="KW-1185">Reference proteome</keyword>
<dbReference type="PANTHER" id="PTHR40590">
    <property type="entry name" value="CYTOPLASMIC PROTEIN-RELATED"/>
    <property type="match status" value="1"/>
</dbReference>
<dbReference type="Pfam" id="PF01963">
    <property type="entry name" value="TraB_PrgY_gumN"/>
    <property type="match status" value="1"/>
</dbReference>